<feature type="compositionally biased region" description="Low complexity" evidence="7">
    <location>
        <begin position="268"/>
        <end position="291"/>
    </location>
</feature>
<evidence type="ECO:0000256" key="5">
    <source>
        <dbReference type="ARBA" id="ARBA00023235"/>
    </source>
</evidence>
<accession>A0A8H3FCF6</accession>
<gene>
    <name evidence="10" type="ORF">GOMPHAMPRED_001470</name>
</gene>
<dbReference type="PANTHER" id="PTHR45815">
    <property type="entry name" value="PROTEIN DISULFIDE-ISOMERASE A6"/>
    <property type="match status" value="1"/>
</dbReference>
<dbReference type="AlphaFoldDB" id="A0A8H3FCF6"/>
<evidence type="ECO:0000313" key="11">
    <source>
        <dbReference type="Proteomes" id="UP000664169"/>
    </source>
</evidence>
<dbReference type="GO" id="GO:0034976">
    <property type="term" value="P:response to endoplasmic reticulum stress"/>
    <property type="evidence" value="ECO:0007669"/>
    <property type="project" value="TreeGrafter"/>
</dbReference>
<keyword evidence="11" id="KW-1185">Reference proteome</keyword>
<dbReference type="CDD" id="cd03002">
    <property type="entry name" value="PDI_a_MPD1_like"/>
    <property type="match status" value="1"/>
</dbReference>
<dbReference type="PANTHER" id="PTHR45815:SF3">
    <property type="entry name" value="PROTEIN DISULFIDE-ISOMERASE A6"/>
    <property type="match status" value="1"/>
</dbReference>
<protein>
    <recommendedName>
        <fullName evidence="3">protein disulfide-isomerase</fullName>
        <ecNumber evidence="3">5.3.4.1</ecNumber>
    </recommendedName>
</protein>
<comment type="catalytic activity">
    <reaction evidence="1">
        <text>Catalyzes the rearrangement of -S-S- bonds in proteins.</text>
        <dbReference type="EC" id="5.3.4.1"/>
    </reaction>
</comment>
<comment type="subcellular location">
    <subcellularLocation>
        <location evidence="2">Endoplasmic reticulum lumen</location>
    </subcellularLocation>
</comment>
<feature type="region of interest" description="Disordered" evidence="7">
    <location>
        <begin position="452"/>
        <end position="486"/>
    </location>
</feature>
<keyword evidence="4" id="KW-1015">Disulfide bond</keyword>
<evidence type="ECO:0000256" key="2">
    <source>
        <dbReference type="ARBA" id="ARBA00004319"/>
    </source>
</evidence>
<feature type="chain" id="PRO_5034369233" description="protein disulfide-isomerase" evidence="8">
    <location>
        <begin position="24"/>
        <end position="486"/>
    </location>
</feature>
<evidence type="ECO:0000313" key="10">
    <source>
        <dbReference type="EMBL" id="CAF9918261.1"/>
    </source>
</evidence>
<evidence type="ECO:0000256" key="6">
    <source>
        <dbReference type="ARBA" id="ARBA00023284"/>
    </source>
</evidence>
<keyword evidence="6" id="KW-0676">Redox-active center</keyword>
<proteinExistence type="predicted"/>
<dbReference type="Pfam" id="PF00085">
    <property type="entry name" value="Thioredoxin"/>
    <property type="match status" value="1"/>
</dbReference>
<dbReference type="EC" id="5.3.4.1" evidence="3"/>
<keyword evidence="5" id="KW-0413">Isomerase</keyword>
<evidence type="ECO:0000256" key="3">
    <source>
        <dbReference type="ARBA" id="ARBA00012723"/>
    </source>
</evidence>
<dbReference type="InterPro" id="IPR013766">
    <property type="entry name" value="Thioredoxin_domain"/>
</dbReference>
<evidence type="ECO:0000256" key="4">
    <source>
        <dbReference type="ARBA" id="ARBA00023157"/>
    </source>
</evidence>
<evidence type="ECO:0000256" key="1">
    <source>
        <dbReference type="ARBA" id="ARBA00001182"/>
    </source>
</evidence>
<comment type="caution">
    <text evidence="10">The sequence shown here is derived from an EMBL/GenBank/DDBJ whole genome shotgun (WGS) entry which is preliminary data.</text>
</comment>
<dbReference type="GO" id="GO:0015035">
    <property type="term" value="F:protein-disulfide reductase activity"/>
    <property type="evidence" value="ECO:0007669"/>
    <property type="project" value="TreeGrafter"/>
</dbReference>
<dbReference type="PROSITE" id="PS51352">
    <property type="entry name" value="THIOREDOXIN_2"/>
    <property type="match status" value="1"/>
</dbReference>
<dbReference type="PRINTS" id="PR00421">
    <property type="entry name" value="THIOREDOXIN"/>
</dbReference>
<feature type="domain" description="Thioredoxin" evidence="9">
    <location>
        <begin position="13"/>
        <end position="142"/>
    </location>
</feature>
<keyword evidence="8" id="KW-0732">Signal</keyword>
<dbReference type="InterPro" id="IPR017937">
    <property type="entry name" value="Thioredoxin_CS"/>
</dbReference>
<feature type="signal peptide" evidence="8">
    <location>
        <begin position="1"/>
        <end position="23"/>
    </location>
</feature>
<feature type="compositionally biased region" description="Low complexity" evidence="7">
    <location>
        <begin position="462"/>
        <end position="486"/>
    </location>
</feature>
<reference evidence="10" key="1">
    <citation type="submission" date="2021-03" db="EMBL/GenBank/DDBJ databases">
        <authorList>
            <person name="Tagirdzhanova G."/>
        </authorList>
    </citation>
    <scope>NUCLEOTIDE SEQUENCE</scope>
</reference>
<evidence type="ECO:0000259" key="9">
    <source>
        <dbReference type="PROSITE" id="PS51352"/>
    </source>
</evidence>
<feature type="region of interest" description="Disordered" evidence="7">
    <location>
        <begin position="249"/>
        <end position="313"/>
    </location>
</feature>
<dbReference type="OrthoDB" id="10264505at2759"/>
<evidence type="ECO:0000256" key="7">
    <source>
        <dbReference type="SAM" id="MobiDB-lite"/>
    </source>
</evidence>
<sequence>MHTTISIIAIGWLLLASTGSAEGLYSRKSAVLQVTAKDFDQKIKNTYNASIVEFYAPWCGHCKNLKPAFEKAAKNLEGIAQVAAVNCDDEENKEFCGRMGVQGFPTLKTVRPGGTFGKPIISDYMGGRSAGDIAEAAKALLPNYVTRLQDKEWTSWLEKNNDTAKAILFSDKGTTSALIKSLANDFYESIEVIQVRDKETAINEVFGITKYPTLVILPGGDKEAVIYDGDLKRPGMLAFFGQYGKVRGVPAKGGKKSKSSTEPDKKASSAFSKASKSQESAEASSSVATASTITIEEPDFTESPDPFVTPEATPIAVPIPEPVTSFETLEELQSKCLGPKTNTCVLALVHDIQDADTITALASLASISQKHTRRGDHLFPFYTVPTTNPAFAAIQKALNMDSSTQLHLVAINSKRNWWRQHDSSKGWNVVAIESWIDGIRLGDSKKNKLPEDILSESTSSGSDVPSAPDATSSAASESSSLAHGEL</sequence>
<dbReference type="PROSITE" id="PS00194">
    <property type="entry name" value="THIOREDOXIN_1"/>
    <property type="match status" value="1"/>
</dbReference>
<dbReference type="SUPFAM" id="SSF52833">
    <property type="entry name" value="Thioredoxin-like"/>
    <property type="match status" value="2"/>
</dbReference>
<dbReference type="Proteomes" id="UP000664169">
    <property type="component" value="Unassembled WGS sequence"/>
</dbReference>
<name>A0A8H3FCF6_9LECA</name>
<dbReference type="GO" id="GO:0003756">
    <property type="term" value="F:protein disulfide isomerase activity"/>
    <property type="evidence" value="ECO:0007669"/>
    <property type="project" value="UniProtKB-EC"/>
</dbReference>
<dbReference type="GO" id="GO:0005788">
    <property type="term" value="C:endoplasmic reticulum lumen"/>
    <property type="evidence" value="ECO:0007669"/>
    <property type="project" value="UniProtKB-SubCell"/>
</dbReference>
<organism evidence="10 11">
    <name type="scientific">Gomphillus americanus</name>
    <dbReference type="NCBI Taxonomy" id="1940652"/>
    <lineage>
        <taxon>Eukaryota</taxon>
        <taxon>Fungi</taxon>
        <taxon>Dikarya</taxon>
        <taxon>Ascomycota</taxon>
        <taxon>Pezizomycotina</taxon>
        <taxon>Lecanoromycetes</taxon>
        <taxon>OSLEUM clade</taxon>
        <taxon>Ostropomycetidae</taxon>
        <taxon>Ostropales</taxon>
        <taxon>Graphidaceae</taxon>
        <taxon>Gomphilloideae</taxon>
        <taxon>Gomphillus</taxon>
    </lineage>
</organism>
<dbReference type="Pfam" id="PF24541">
    <property type="entry name" value="Thioredox_PDIA6_C"/>
    <property type="match status" value="1"/>
</dbReference>
<dbReference type="EMBL" id="CAJPDQ010000013">
    <property type="protein sequence ID" value="CAF9918261.1"/>
    <property type="molecule type" value="Genomic_DNA"/>
</dbReference>
<evidence type="ECO:0000256" key="8">
    <source>
        <dbReference type="SAM" id="SignalP"/>
    </source>
</evidence>
<dbReference type="InterPro" id="IPR036249">
    <property type="entry name" value="Thioredoxin-like_sf"/>
</dbReference>
<dbReference type="InterPro" id="IPR057305">
    <property type="entry name" value="Thioredox_PDIA6_C"/>
</dbReference>
<dbReference type="Gene3D" id="3.40.30.10">
    <property type="entry name" value="Glutaredoxin"/>
    <property type="match status" value="2"/>
</dbReference>